<evidence type="ECO:0000313" key="1">
    <source>
        <dbReference type="EMBL" id="KAI9400281.1"/>
    </source>
</evidence>
<reference evidence="1 2" key="1">
    <citation type="journal article" date="2006" name="Science">
        <title>The genome of black cottonwood, Populus trichocarpa (Torr. &amp; Gray).</title>
        <authorList>
            <person name="Tuskan G.A."/>
            <person name="Difazio S."/>
            <person name="Jansson S."/>
            <person name="Bohlmann J."/>
            <person name="Grigoriev I."/>
            <person name="Hellsten U."/>
            <person name="Putnam N."/>
            <person name="Ralph S."/>
            <person name="Rombauts S."/>
            <person name="Salamov A."/>
            <person name="Schein J."/>
            <person name="Sterck L."/>
            <person name="Aerts A."/>
            <person name="Bhalerao R.R."/>
            <person name="Bhalerao R.P."/>
            <person name="Blaudez D."/>
            <person name="Boerjan W."/>
            <person name="Brun A."/>
            <person name="Brunner A."/>
            <person name="Busov V."/>
            <person name="Campbell M."/>
            <person name="Carlson J."/>
            <person name="Chalot M."/>
            <person name="Chapman J."/>
            <person name="Chen G.L."/>
            <person name="Cooper D."/>
            <person name="Coutinho P.M."/>
            <person name="Couturier J."/>
            <person name="Covert S."/>
            <person name="Cronk Q."/>
            <person name="Cunningham R."/>
            <person name="Davis J."/>
            <person name="Degroeve S."/>
            <person name="Dejardin A."/>
            <person name="Depamphilis C."/>
            <person name="Detter J."/>
            <person name="Dirks B."/>
            <person name="Dubchak I."/>
            <person name="Duplessis S."/>
            <person name="Ehlting J."/>
            <person name="Ellis B."/>
            <person name="Gendler K."/>
            <person name="Goodstein D."/>
            <person name="Gribskov M."/>
            <person name="Grimwood J."/>
            <person name="Groover A."/>
            <person name="Gunter L."/>
            <person name="Hamberger B."/>
            <person name="Heinze B."/>
            <person name="Helariutta Y."/>
            <person name="Henrissat B."/>
            <person name="Holligan D."/>
            <person name="Holt R."/>
            <person name="Huang W."/>
            <person name="Islam-Faridi N."/>
            <person name="Jones S."/>
            <person name="Jones-Rhoades M."/>
            <person name="Jorgensen R."/>
            <person name="Joshi C."/>
            <person name="Kangasjarvi J."/>
            <person name="Karlsson J."/>
            <person name="Kelleher C."/>
            <person name="Kirkpatrick R."/>
            <person name="Kirst M."/>
            <person name="Kohler A."/>
            <person name="Kalluri U."/>
            <person name="Larimer F."/>
            <person name="Leebens-Mack J."/>
            <person name="Leple J.C."/>
            <person name="Locascio P."/>
            <person name="Lou Y."/>
            <person name="Lucas S."/>
            <person name="Martin F."/>
            <person name="Montanini B."/>
            <person name="Napoli C."/>
            <person name="Nelson D.R."/>
            <person name="Nelson C."/>
            <person name="Nieminen K."/>
            <person name="Nilsson O."/>
            <person name="Pereda V."/>
            <person name="Peter G."/>
            <person name="Philippe R."/>
            <person name="Pilate G."/>
            <person name="Poliakov A."/>
            <person name="Razumovskaya J."/>
            <person name="Richardson P."/>
            <person name="Rinaldi C."/>
            <person name="Ritland K."/>
            <person name="Rouze P."/>
            <person name="Ryaboy D."/>
            <person name="Schmutz J."/>
            <person name="Schrader J."/>
            <person name="Segerman B."/>
            <person name="Shin H."/>
            <person name="Siddiqui A."/>
            <person name="Sterky F."/>
            <person name="Terry A."/>
            <person name="Tsai C.J."/>
            <person name="Uberbacher E."/>
            <person name="Unneberg P."/>
            <person name="Vahala J."/>
            <person name="Wall K."/>
            <person name="Wessler S."/>
            <person name="Yang G."/>
            <person name="Yin T."/>
            <person name="Douglas C."/>
            <person name="Marra M."/>
            <person name="Sandberg G."/>
            <person name="Van de Peer Y."/>
            <person name="Rokhsar D."/>
        </authorList>
    </citation>
    <scope>NUCLEOTIDE SEQUENCE [LARGE SCALE GENOMIC DNA]</scope>
    <source>
        <strain evidence="2">cv. Nisqually</strain>
    </source>
</reference>
<evidence type="ECO:0000313" key="2">
    <source>
        <dbReference type="Proteomes" id="UP000006729"/>
    </source>
</evidence>
<dbReference type="EMBL" id="CM009291">
    <property type="protein sequence ID" value="KAI9400281.1"/>
    <property type="molecule type" value="Genomic_DNA"/>
</dbReference>
<dbReference type="Proteomes" id="UP000006729">
    <property type="component" value="Chromosome 2"/>
</dbReference>
<comment type="caution">
    <text evidence="1">The sequence shown here is derived from an EMBL/GenBank/DDBJ whole genome shotgun (WGS) entry which is preliminary data.</text>
</comment>
<sequence>MSAFSCYRSRALVFGSTVDDSLPFLFRVQRFLLTKPLVQISIILLVVPPATQTLAIPDLNRTPTNSTPKVLIDVLVVVFPDLWDFDKVMAGCSFAEDAFDGGLIFWPLPFCAMELRFDSPVGVKGLFVCGYRIPRLGFVPV</sequence>
<accession>A0ACC0TGK6</accession>
<organism evidence="1 2">
    <name type="scientific">Populus trichocarpa</name>
    <name type="common">Western balsam poplar</name>
    <name type="synonym">Populus balsamifera subsp. trichocarpa</name>
    <dbReference type="NCBI Taxonomy" id="3694"/>
    <lineage>
        <taxon>Eukaryota</taxon>
        <taxon>Viridiplantae</taxon>
        <taxon>Streptophyta</taxon>
        <taxon>Embryophyta</taxon>
        <taxon>Tracheophyta</taxon>
        <taxon>Spermatophyta</taxon>
        <taxon>Magnoliopsida</taxon>
        <taxon>eudicotyledons</taxon>
        <taxon>Gunneridae</taxon>
        <taxon>Pentapetalae</taxon>
        <taxon>rosids</taxon>
        <taxon>fabids</taxon>
        <taxon>Malpighiales</taxon>
        <taxon>Salicaceae</taxon>
        <taxon>Saliceae</taxon>
        <taxon>Populus</taxon>
    </lineage>
</organism>
<proteinExistence type="predicted"/>
<keyword evidence="2" id="KW-1185">Reference proteome</keyword>
<name>A0ACC0TGK6_POPTR</name>
<gene>
    <name evidence="1" type="ORF">POPTR_002G216266v4</name>
</gene>
<protein>
    <submittedName>
        <fullName evidence="1">Uncharacterized protein</fullName>
    </submittedName>
</protein>